<dbReference type="Proteomes" id="UP000815677">
    <property type="component" value="Unassembled WGS sequence"/>
</dbReference>
<sequence>MPIIAGCCLTLPNSLFRPSATTYHPTESLLELTESVVGNGSSCPTSNCGRNKRLLLADAAHSPANRLYFLPVFDPSRIPSSEAPANDTSRTILHTAIRTMQCIAAADTCVEGDAIIGPLWTRISQWLQFWNIFPDAFPRIHEPTEPAGYSSAWVIANVIAFFCGHSISRAAMLATLEDRWAQRNAASANIWVLAIHSWAVLSQVEPPSDLLGRTFADLIWTCTRHLQKPKITYLSEGCGGSLDDYCRVLSHTTNMLLRWTLDCSSLTANDCAHWSTFTLLALGVEPHAILRRFVSHSLISQIVRVMYKM</sequence>
<accession>A0ABQ0L5A2</accession>
<dbReference type="EMBL" id="DF840599">
    <property type="protein sequence ID" value="GAT45041.1"/>
    <property type="molecule type" value="Genomic_DNA"/>
</dbReference>
<gene>
    <name evidence="1" type="ORF">MCHLO_02637</name>
</gene>
<protein>
    <recommendedName>
        <fullName evidence="3">Transcription factor domain-containing protein</fullName>
    </recommendedName>
</protein>
<evidence type="ECO:0000313" key="1">
    <source>
        <dbReference type="EMBL" id="GAT45041.1"/>
    </source>
</evidence>
<keyword evidence="2" id="KW-1185">Reference proteome</keyword>
<organism evidence="1 2">
    <name type="scientific">Mycena chlorophos</name>
    <name type="common">Agaric fungus</name>
    <name type="synonym">Agaricus chlorophos</name>
    <dbReference type="NCBI Taxonomy" id="658473"/>
    <lineage>
        <taxon>Eukaryota</taxon>
        <taxon>Fungi</taxon>
        <taxon>Dikarya</taxon>
        <taxon>Basidiomycota</taxon>
        <taxon>Agaricomycotina</taxon>
        <taxon>Agaricomycetes</taxon>
        <taxon>Agaricomycetidae</taxon>
        <taxon>Agaricales</taxon>
        <taxon>Marasmiineae</taxon>
        <taxon>Mycenaceae</taxon>
        <taxon>Mycena</taxon>
    </lineage>
</organism>
<name>A0ABQ0L5A2_MYCCL</name>
<proteinExistence type="predicted"/>
<evidence type="ECO:0008006" key="3">
    <source>
        <dbReference type="Google" id="ProtNLM"/>
    </source>
</evidence>
<evidence type="ECO:0000313" key="2">
    <source>
        <dbReference type="Proteomes" id="UP000815677"/>
    </source>
</evidence>
<reference evidence="1" key="1">
    <citation type="submission" date="2014-09" db="EMBL/GenBank/DDBJ databases">
        <title>Genome sequence of the luminous mushroom Mycena chlorophos for searching fungal bioluminescence genes.</title>
        <authorList>
            <person name="Tanaka Y."/>
            <person name="Kasuga D."/>
            <person name="Oba Y."/>
            <person name="Hase S."/>
            <person name="Sato K."/>
            <person name="Oba Y."/>
            <person name="Sakakibara Y."/>
        </authorList>
    </citation>
    <scope>NUCLEOTIDE SEQUENCE</scope>
</reference>